<dbReference type="EC" id="1.1.1.290" evidence="5"/>
<dbReference type="Proteomes" id="UP000283734">
    <property type="component" value="Unassembled WGS sequence"/>
</dbReference>
<comment type="caution">
    <text evidence="9">The sequence shown here is derived from an EMBL/GenBank/DDBJ whole genome shotgun (WGS) entry which is preliminary data.</text>
</comment>
<dbReference type="GO" id="GO:0008615">
    <property type="term" value="P:pyridoxine biosynthetic process"/>
    <property type="evidence" value="ECO:0007669"/>
    <property type="project" value="UniProtKB-UniRule"/>
</dbReference>
<dbReference type="InterPro" id="IPR006139">
    <property type="entry name" value="D-isomer_2_OHA_DH_cat_dom"/>
</dbReference>
<keyword evidence="1 5" id="KW-0963">Cytoplasm</keyword>
<dbReference type="EMBL" id="QYYA01000001">
    <property type="protein sequence ID" value="RJG19878.1"/>
    <property type="molecule type" value="Genomic_DNA"/>
</dbReference>
<dbReference type="UniPathway" id="UPA00244">
    <property type="reaction ID" value="UER00310"/>
</dbReference>
<dbReference type="RefSeq" id="WP_022984310.1">
    <property type="nucleotide sequence ID" value="NZ_QYYA01000001.1"/>
</dbReference>
<evidence type="ECO:0000256" key="2">
    <source>
        <dbReference type="ARBA" id="ARBA00023002"/>
    </source>
</evidence>
<feature type="active site" evidence="5">
    <location>
        <position position="234"/>
    </location>
</feature>
<feature type="domain" description="Erythronate-4-phosphate dehydrogenase dimerisation" evidence="8">
    <location>
        <begin position="298"/>
        <end position="345"/>
    </location>
</feature>
<dbReference type="PROSITE" id="PS00065">
    <property type="entry name" value="D_2_HYDROXYACID_DH_1"/>
    <property type="match status" value="1"/>
</dbReference>
<gene>
    <name evidence="5" type="primary">pdxB</name>
    <name evidence="9" type="ORF">D4A39_03285</name>
</gene>
<protein>
    <recommendedName>
        <fullName evidence="5">Erythronate-4-phosphate dehydrogenase</fullName>
        <ecNumber evidence="5">1.1.1.290</ecNumber>
    </recommendedName>
</protein>
<evidence type="ECO:0000259" key="6">
    <source>
        <dbReference type="Pfam" id="PF00389"/>
    </source>
</evidence>
<dbReference type="InterPro" id="IPR024531">
    <property type="entry name" value="Erythronate-4-P_DHase_dimer"/>
</dbReference>
<feature type="binding site" evidence="5">
    <location>
        <position position="65"/>
    </location>
    <ligand>
        <name>substrate</name>
    </ligand>
</feature>
<dbReference type="Gene3D" id="3.30.1370.170">
    <property type="match status" value="1"/>
</dbReference>
<evidence type="ECO:0000313" key="10">
    <source>
        <dbReference type="Proteomes" id="UP000283734"/>
    </source>
</evidence>
<feature type="binding site" evidence="5">
    <location>
        <position position="255"/>
    </location>
    <ligand>
        <name>substrate</name>
    </ligand>
</feature>
<dbReference type="InterPro" id="IPR006140">
    <property type="entry name" value="D-isomer_DH_NAD-bd"/>
</dbReference>
<dbReference type="AlphaFoldDB" id="A0A418Y2W0"/>
<evidence type="ECO:0000313" key="9">
    <source>
        <dbReference type="EMBL" id="RJG19878.1"/>
    </source>
</evidence>
<comment type="caution">
    <text evidence="5">Lacks conserved residue(s) required for the propagation of feature annotation.</text>
</comment>
<dbReference type="Pfam" id="PF00389">
    <property type="entry name" value="2-Hacid_dh"/>
    <property type="match status" value="1"/>
</dbReference>
<organism evidence="9 10">
    <name type="scientific">Alcanivorax profundi</name>
    <dbReference type="NCBI Taxonomy" id="2338368"/>
    <lineage>
        <taxon>Bacteria</taxon>
        <taxon>Pseudomonadati</taxon>
        <taxon>Pseudomonadota</taxon>
        <taxon>Gammaproteobacteria</taxon>
        <taxon>Oceanospirillales</taxon>
        <taxon>Alcanivoracaceae</taxon>
        <taxon>Alcanivorax</taxon>
    </lineage>
</organism>
<dbReference type="PANTHER" id="PTHR42938:SF9">
    <property type="entry name" value="FORMATE DEHYDROGENASE 1"/>
    <property type="match status" value="1"/>
</dbReference>
<dbReference type="OrthoDB" id="9770208at2"/>
<evidence type="ECO:0000256" key="4">
    <source>
        <dbReference type="ARBA" id="ARBA00023096"/>
    </source>
</evidence>
<comment type="pathway">
    <text evidence="5">Cofactor biosynthesis; pyridoxine 5'-phosphate biosynthesis; pyridoxine 5'-phosphate from D-erythrose 4-phosphate: step 2/5.</text>
</comment>
<feature type="domain" description="D-isomer specific 2-hydroxyacid dehydrogenase catalytic" evidence="6">
    <location>
        <begin position="12"/>
        <end position="277"/>
    </location>
</feature>
<dbReference type="InterPro" id="IPR029752">
    <property type="entry name" value="D-isomer_DH_CS1"/>
</dbReference>
<dbReference type="GO" id="GO:0046983">
    <property type="term" value="F:protein dimerization activity"/>
    <property type="evidence" value="ECO:0007669"/>
    <property type="project" value="InterPro"/>
</dbReference>
<name>A0A418Y2W0_9GAMM</name>
<evidence type="ECO:0000256" key="3">
    <source>
        <dbReference type="ARBA" id="ARBA00023027"/>
    </source>
</evidence>
<dbReference type="InterPro" id="IPR020921">
    <property type="entry name" value="Erythronate-4-P_DHase"/>
</dbReference>
<evidence type="ECO:0000256" key="1">
    <source>
        <dbReference type="ARBA" id="ARBA00022490"/>
    </source>
</evidence>
<dbReference type="Pfam" id="PF11890">
    <property type="entry name" value="DUF3410"/>
    <property type="match status" value="1"/>
</dbReference>
<proteinExistence type="inferred from homology"/>
<evidence type="ECO:0000259" key="8">
    <source>
        <dbReference type="Pfam" id="PF11890"/>
    </source>
</evidence>
<keyword evidence="10" id="KW-1185">Reference proteome</keyword>
<feature type="binding site" evidence="5">
    <location>
        <position position="254"/>
    </location>
    <ligand>
        <name>NAD(+)</name>
        <dbReference type="ChEBI" id="CHEBI:57540"/>
    </ligand>
</feature>
<accession>A0A418Y2W0</accession>
<dbReference type="HAMAP" id="MF_01825">
    <property type="entry name" value="PdxB"/>
    <property type="match status" value="1"/>
</dbReference>
<feature type="binding site" evidence="5">
    <location>
        <position position="44"/>
    </location>
    <ligand>
        <name>substrate</name>
    </ligand>
</feature>
<dbReference type="CDD" id="cd12158">
    <property type="entry name" value="ErythrP_dh"/>
    <property type="match status" value="1"/>
</dbReference>
<feature type="binding site" evidence="5">
    <location>
        <position position="145"/>
    </location>
    <ligand>
        <name>NAD(+)</name>
        <dbReference type="ChEBI" id="CHEBI:57540"/>
    </ligand>
</feature>
<comment type="subunit">
    <text evidence="5">Homodimer.</text>
</comment>
<dbReference type="GO" id="GO:0005829">
    <property type="term" value="C:cytosol"/>
    <property type="evidence" value="ECO:0007669"/>
    <property type="project" value="TreeGrafter"/>
</dbReference>
<dbReference type="SUPFAM" id="SSF52283">
    <property type="entry name" value="Formate/glycerate dehydrogenase catalytic domain-like"/>
    <property type="match status" value="1"/>
</dbReference>
<dbReference type="GO" id="GO:0051287">
    <property type="term" value="F:NAD binding"/>
    <property type="evidence" value="ECO:0007669"/>
    <property type="project" value="InterPro"/>
</dbReference>
<keyword evidence="3 5" id="KW-0520">NAD</keyword>
<comment type="function">
    <text evidence="5">Catalyzes the oxidation of erythronate-4-phosphate to 3-hydroxy-2-oxo-4-phosphonooxybutanoate.</text>
</comment>
<feature type="active site" evidence="5">
    <location>
        <position position="205"/>
    </location>
</feature>
<dbReference type="PANTHER" id="PTHR42938">
    <property type="entry name" value="FORMATE DEHYDROGENASE 1"/>
    <property type="match status" value="1"/>
</dbReference>
<reference evidence="9 10" key="1">
    <citation type="submission" date="2018-09" db="EMBL/GenBank/DDBJ databases">
        <title>Alcanivorax profundi sp. nov., isolated from 1000 m-depth seawater of the Mariana Trench.</title>
        <authorList>
            <person name="Liu J."/>
        </authorList>
    </citation>
    <scope>NUCLEOTIDE SEQUENCE [LARGE SCALE GENOMIC DNA]</scope>
    <source>
        <strain evidence="9 10">MTEO17</strain>
    </source>
</reference>
<evidence type="ECO:0000256" key="5">
    <source>
        <dbReference type="HAMAP-Rule" id="MF_01825"/>
    </source>
</evidence>
<comment type="catalytic activity">
    <reaction evidence="5">
        <text>4-phospho-D-erythronate + NAD(+) = (R)-3-hydroxy-2-oxo-4-phosphooxybutanoate + NADH + H(+)</text>
        <dbReference type="Rhea" id="RHEA:18829"/>
        <dbReference type="ChEBI" id="CHEBI:15378"/>
        <dbReference type="ChEBI" id="CHEBI:57540"/>
        <dbReference type="ChEBI" id="CHEBI:57945"/>
        <dbReference type="ChEBI" id="CHEBI:58538"/>
        <dbReference type="ChEBI" id="CHEBI:58766"/>
        <dbReference type="EC" id="1.1.1.290"/>
    </reaction>
</comment>
<evidence type="ECO:0000259" key="7">
    <source>
        <dbReference type="Pfam" id="PF02826"/>
    </source>
</evidence>
<dbReference type="Pfam" id="PF02826">
    <property type="entry name" value="2-Hacid_dh_C"/>
    <property type="match status" value="1"/>
</dbReference>
<feature type="binding site" evidence="5">
    <location>
        <position position="229"/>
    </location>
    <ligand>
        <name>NAD(+)</name>
        <dbReference type="ChEBI" id="CHEBI:57540"/>
    </ligand>
</feature>
<dbReference type="InterPro" id="IPR036291">
    <property type="entry name" value="NAD(P)-bd_dom_sf"/>
</dbReference>
<feature type="domain" description="D-isomer specific 2-hydroxyacid dehydrogenase NAD-binding" evidence="7">
    <location>
        <begin position="115"/>
        <end position="253"/>
    </location>
</feature>
<dbReference type="InterPro" id="IPR029753">
    <property type="entry name" value="D-isomer_DH_CS"/>
</dbReference>
<comment type="subcellular location">
    <subcellularLocation>
        <location evidence="5">Cytoplasm</location>
    </subcellularLocation>
</comment>
<dbReference type="SUPFAM" id="SSF51735">
    <property type="entry name" value="NAD(P)-binding Rossmann-fold domains"/>
    <property type="match status" value="1"/>
</dbReference>
<comment type="similarity">
    <text evidence="5">Belongs to the D-isomer specific 2-hydroxyacid dehydrogenase family. PdxB subfamily.</text>
</comment>
<keyword evidence="2 5" id="KW-0560">Oxidoreductase</keyword>
<dbReference type="Gene3D" id="3.40.50.720">
    <property type="entry name" value="NAD(P)-binding Rossmann-like Domain"/>
    <property type="match status" value="2"/>
</dbReference>
<dbReference type="InterPro" id="IPR038251">
    <property type="entry name" value="PdxB_dimer_sf"/>
</dbReference>
<keyword evidence="4 5" id="KW-0664">Pyridoxine biosynthesis</keyword>
<dbReference type="GO" id="GO:0033711">
    <property type="term" value="F:4-phosphoerythronate dehydrogenase activity"/>
    <property type="evidence" value="ECO:0007669"/>
    <property type="project" value="UniProtKB-EC"/>
</dbReference>
<dbReference type="PROSITE" id="PS00671">
    <property type="entry name" value="D_2_HYDROXYACID_DH_3"/>
    <property type="match status" value="1"/>
</dbReference>
<sequence length="368" mass="40472">MKIIADANMPGLEPFEALGRVEQHEGRRLRREQLVDADVLLVRSVTRVDQALLSDTRVRFVGSATIGTDHIDQAWLASQGIMFAHAPGCNARAVAEYVLQSVLLLCKKRQCSPVGLSAGIVGMGNVGGRVVDWLRALGMTIRVCDPLLARKGVAGLGTIDEVLECDVVTLHVPLTEAGEDATVHLLDSKRLRAMRNNQMLINTCRGAVVDNQALLALLEQGKGPMTILDVWESEPVVPEALYRQVQYGSPHIAGYSVEGKLKGTEMLHGALCDWLQVAPAARANVLSKPFMDLPVSSEDDLLSLLQAAYDLREDHRRLGDSLEQADPAAAFDRLRKDYPLRHELHHWQPRGAVDPQWQPILSRLFVTA</sequence>
<dbReference type="GO" id="GO:0036001">
    <property type="term" value="P:'de novo' pyridoxal 5'-phosphate biosynthetic process"/>
    <property type="evidence" value="ECO:0007669"/>
    <property type="project" value="TreeGrafter"/>
</dbReference>
<feature type="active site" description="Proton donor" evidence="5">
    <location>
        <position position="251"/>
    </location>
</feature>